<dbReference type="GO" id="GO:0005886">
    <property type="term" value="C:plasma membrane"/>
    <property type="evidence" value="ECO:0007669"/>
    <property type="project" value="UniProtKB-SubCell"/>
</dbReference>
<dbReference type="FunFam" id="3.40.710.10:FF:000024">
    <property type="entry name" value="Penicillin-binding protein 2"/>
    <property type="match status" value="1"/>
</dbReference>
<feature type="domain" description="Penicillin-binding protein transpeptidase" evidence="14">
    <location>
        <begin position="267"/>
        <end position="607"/>
    </location>
</feature>
<reference evidence="16" key="1">
    <citation type="submission" date="2018-06" db="EMBL/GenBank/DDBJ databases">
        <authorList>
            <person name="Zhirakovskaya E."/>
        </authorList>
    </citation>
    <scope>NUCLEOTIDE SEQUENCE</scope>
</reference>
<keyword evidence="10 13" id="KW-1133">Transmembrane helix</keyword>
<dbReference type="Gene3D" id="3.30.1390.30">
    <property type="entry name" value="Penicillin-binding protein 2a, domain 3"/>
    <property type="match status" value="1"/>
</dbReference>
<keyword evidence="5" id="KW-0645">Protease</keyword>
<feature type="domain" description="Penicillin-binding protein dimerisation" evidence="15">
    <location>
        <begin position="64"/>
        <end position="234"/>
    </location>
</feature>
<dbReference type="Gene3D" id="3.90.1310.10">
    <property type="entry name" value="Penicillin-binding protein 2a (Domain 2)"/>
    <property type="match status" value="1"/>
</dbReference>
<evidence type="ECO:0000259" key="15">
    <source>
        <dbReference type="Pfam" id="PF03717"/>
    </source>
</evidence>
<dbReference type="Pfam" id="PF03717">
    <property type="entry name" value="PBP_dimer"/>
    <property type="match status" value="1"/>
</dbReference>
<name>A0A3B0X427_9ZZZZ</name>
<dbReference type="NCBIfam" id="TIGR03423">
    <property type="entry name" value="pbp2_mrdA"/>
    <property type="match status" value="1"/>
</dbReference>
<dbReference type="GO" id="GO:0009252">
    <property type="term" value="P:peptidoglycan biosynthetic process"/>
    <property type="evidence" value="ECO:0007669"/>
    <property type="project" value="UniProtKB-KW"/>
</dbReference>
<proteinExistence type="inferred from homology"/>
<keyword evidence="7 16" id="KW-0378">Hydrolase</keyword>
<keyword evidence="12" id="KW-0961">Cell wall biogenesis/degradation</keyword>
<dbReference type="PANTHER" id="PTHR30627">
    <property type="entry name" value="PEPTIDOGLYCAN D,D-TRANSPEPTIDASE"/>
    <property type="match status" value="1"/>
</dbReference>
<dbReference type="SUPFAM" id="SSF56601">
    <property type="entry name" value="beta-lactamase/transpeptidase-like"/>
    <property type="match status" value="1"/>
</dbReference>
<dbReference type="PANTHER" id="PTHR30627:SF2">
    <property type="entry name" value="PEPTIDOGLYCAN D,D-TRANSPEPTIDASE MRDA"/>
    <property type="match status" value="1"/>
</dbReference>
<evidence type="ECO:0000256" key="11">
    <source>
        <dbReference type="ARBA" id="ARBA00023136"/>
    </source>
</evidence>
<dbReference type="InterPro" id="IPR036138">
    <property type="entry name" value="PBP_dimer_sf"/>
</dbReference>
<dbReference type="EC" id="3.4.16.4" evidence="16"/>
<comment type="subcellular location">
    <subcellularLocation>
        <location evidence="2">Cell membrane</location>
    </subcellularLocation>
    <subcellularLocation>
        <location evidence="1">Membrane</location>
        <topology evidence="1">Single-pass membrane protein</topology>
    </subcellularLocation>
</comment>
<dbReference type="AlphaFoldDB" id="A0A3B0X427"/>
<dbReference type="InterPro" id="IPR050515">
    <property type="entry name" value="Beta-lactam/transpept"/>
</dbReference>
<evidence type="ECO:0000256" key="13">
    <source>
        <dbReference type="SAM" id="Phobius"/>
    </source>
</evidence>
<keyword evidence="11 13" id="KW-0472">Membrane</keyword>
<evidence type="ECO:0000256" key="7">
    <source>
        <dbReference type="ARBA" id="ARBA00022801"/>
    </source>
</evidence>
<gene>
    <name evidence="16" type="ORF">MNBD_GAMMA09-3742</name>
</gene>
<evidence type="ECO:0000256" key="12">
    <source>
        <dbReference type="ARBA" id="ARBA00023316"/>
    </source>
</evidence>
<keyword evidence="3" id="KW-1003">Cell membrane</keyword>
<dbReference type="GO" id="GO:0006508">
    <property type="term" value="P:proteolysis"/>
    <property type="evidence" value="ECO:0007669"/>
    <property type="project" value="UniProtKB-KW"/>
</dbReference>
<dbReference type="InterPro" id="IPR001460">
    <property type="entry name" value="PCN-bd_Tpept"/>
</dbReference>
<evidence type="ECO:0000256" key="6">
    <source>
        <dbReference type="ARBA" id="ARBA00022692"/>
    </source>
</evidence>
<dbReference type="InterPro" id="IPR017790">
    <property type="entry name" value="Penicillin-binding_protein_2"/>
</dbReference>
<keyword evidence="8" id="KW-0133">Cell shape</keyword>
<dbReference type="Pfam" id="PF00905">
    <property type="entry name" value="Transpeptidase"/>
    <property type="match status" value="1"/>
</dbReference>
<evidence type="ECO:0000313" key="16">
    <source>
        <dbReference type="EMBL" id="VAW62491.1"/>
    </source>
</evidence>
<dbReference type="GO" id="GO:0008658">
    <property type="term" value="F:penicillin binding"/>
    <property type="evidence" value="ECO:0007669"/>
    <property type="project" value="InterPro"/>
</dbReference>
<sequence>MLRRAVIKDHTLEALLFKRRALVAALISVLLLLVLLSRLVYLQFFEFSHFASLSENNRVRLVPVVPNRGLIYDRNGVVLAENRPSYQLELIPEQIKNMQQTLLELGEIVRLDEATLKRFRKLLKRSRKFEAVPLRTKLSDEEVAKLAVNRHHFPGVDVNARLGRYYPLGKHMAHVIGYVGRIDENELKRVDQTNYKGTTHIGKTGLERYYEGQLHGTVGYKNIEVNVQGRELRVLNKTLPIPGNNLFLTLDARIQLVAEAALKGYTGSVVVIKPDKGEVLAMASMPAFDPNLFVHGISYKDYKRLRDSPDRPLFNRSIMGQYPPGSTVKPFMGLGGLESKSIGYNEKINCIGYYLLPNEERRYRDWKKTGHGHVDMNDSIAQSCDVYYYELAYRMGINRIYAFLHKFGFGEKTGIDLLGERSGLMPSRDWKKRVKNRIWYPGETLITGIGQGYMLVTPLQLASATSVLAMRGKVMQPHLLSKIEEPDTGVITTIDWSPREPVKLHRELNWKRAIKGMVSVMHSPRGTARRSAEGLNFKMAGKTGTAQVFGIAQDAKYDEKTIAKKLRDHALFIAFAPYKNPEIVVAVIAENGGHGSGVAAPIARKVIDEWLRIKTEAAGK</sequence>
<organism evidence="16">
    <name type="scientific">hydrothermal vent metagenome</name>
    <dbReference type="NCBI Taxonomy" id="652676"/>
    <lineage>
        <taxon>unclassified sequences</taxon>
        <taxon>metagenomes</taxon>
        <taxon>ecological metagenomes</taxon>
    </lineage>
</organism>
<dbReference type="GO" id="GO:0009002">
    <property type="term" value="F:serine-type D-Ala-D-Ala carboxypeptidase activity"/>
    <property type="evidence" value="ECO:0007669"/>
    <property type="project" value="UniProtKB-EC"/>
</dbReference>
<evidence type="ECO:0000256" key="8">
    <source>
        <dbReference type="ARBA" id="ARBA00022960"/>
    </source>
</evidence>
<dbReference type="SUPFAM" id="SSF56519">
    <property type="entry name" value="Penicillin binding protein dimerisation domain"/>
    <property type="match status" value="1"/>
</dbReference>
<dbReference type="InterPro" id="IPR012338">
    <property type="entry name" value="Beta-lactam/transpept-like"/>
</dbReference>
<dbReference type="Gene3D" id="3.40.710.10">
    <property type="entry name" value="DD-peptidase/beta-lactamase superfamily"/>
    <property type="match status" value="1"/>
</dbReference>
<evidence type="ECO:0000256" key="10">
    <source>
        <dbReference type="ARBA" id="ARBA00022989"/>
    </source>
</evidence>
<evidence type="ECO:0000256" key="4">
    <source>
        <dbReference type="ARBA" id="ARBA00022519"/>
    </source>
</evidence>
<dbReference type="HAMAP" id="MF_02081">
    <property type="entry name" value="MrdA_transpept"/>
    <property type="match status" value="1"/>
</dbReference>
<evidence type="ECO:0000256" key="9">
    <source>
        <dbReference type="ARBA" id="ARBA00022984"/>
    </source>
</evidence>
<keyword evidence="16" id="KW-0121">Carboxypeptidase</keyword>
<keyword evidence="6 13" id="KW-0812">Transmembrane</keyword>
<dbReference type="GO" id="GO:0071555">
    <property type="term" value="P:cell wall organization"/>
    <property type="evidence" value="ECO:0007669"/>
    <property type="project" value="UniProtKB-KW"/>
</dbReference>
<protein>
    <submittedName>
        <fullName evidence="16">Peptidoglycan D,D-transpeptidase MrdA</fullName>
        <ecNumber evidence="16">3.4.16.4</ecNumber>
    </submittedName>
</protein>
<dbReference type="InterPro" id="IPR005311">
    <property type="entry name" value="PBP_dimer"/>
</dbReference>
<evidence type="ECO:0000256" key="2">
    <source>
        <dbReference type="ARBA" id="ARBA00004236"/>
    </source>
</evidence>
<keyword evidence="9" id="KW-0573">Peptidoglycan synthesis</keyword>
<dbReference type="EMBL" id="UOFI01000023">
    <property type="protein sequence ID" value="VAW62491.1"/>
    <property type="molecule type" value="Genomic_DNA"/>
</dbReference>
<evidence type="ECO:0000256" key="3">
    <source>
        <dbReference type="ARBA" id="ARBA00022475"/>
    </source>
</evidence>
<dbReference type="GO" id="GO:0071972">
    <property type="term" value="F:peptidoglycan L,D-transpeptidase activity"/>
    <property type="evidence" value="ECO:0007669"/>
    <property type="project" value="TreeGrafter"/>
</dbReference>
<feature type="transmembrane region" description="Helical" evidence="13">
    <location>
        <begin position="21"/>
        <end position="41"/>
    </location>
</feature>
<dbReference type="GO" id="GO:0008360">
    <property type="term" value="P:regulation of cell shape"/>
    <property type="evidence" value="ECO:0007669"/>
    <property type="project" value="UniProtKB-KW"/>
</dbReference>
<evidence type="ECO:0000256" key="1">
    <source>
        <dbReference type="ARBA" id="ARBA00004167"/>
    </source>
</evidence>
<keyword evidence="4" id="KW-0997">Cell inner membrane</keyword>
<evidence type="ECO:0000259" key="14">
    <source>
        <dbReference type="Pfam" id="PF00905"/>
    </source>
</evidence>
<accession>A0A3B0X427</accession>
<evidence type="ECO:0000256" key="5">
    <source>
        <dbReference type="ARBA" id="ARBA00022670"/>
    </source>
</evidence>